<dbReference type="EMBL" id="JPKY01000016">
    <property type="protein sequence ID" value="KFH46757.1"/>
    <property type="molecule type" value="Genomic_DNA"/>
</dbReference>
<accession>A0A086TBM5</accession>
<sequence>MGTGRVGQSRARRTAAALDLISFPVVHRAMLLGAAVVGRNLQAKPSLAFAPRDQPSLLSHPTHTATGQPQIPSEGGQNIESIESSRDNQSQNLLGGAGNEVGLGPNGAPLVRQPAENISVSRRRRSVAAQRPHNEPLGQGVDRLPGGENEPPVNAPTAPASLRRLAHAAKAQKTSLPQKPSETGLWSQSKRWVSQETKERAAFQKLMQTLHYMRADKSPFVPQTPAALTAFRVAQTERKSRRLSEELNRRMLQLARRKRSEAHEEPGAQPKLELFRGKTPRDGLSPVFASDTCFNKDIPCAMRVEWPSLAELKEEGEKRAARYGRYFPLPRLNIVASRILQRERAKAYNADGSIHWEKKAVKQASRFIRPVSCELELDSSPPPQLQAHELPPLLQALLDEIDETSSEDHGGSQDLKEEET</sequence>
<dbReference type="OrthoDB" id="1703270at2759"/>
<proteinExistence type="predicted"/>
<comment type="caution">
    <text evidence="2">The sequence shown here is derived from an EMBL/GenBank/DDBJ whole genome shotgun (WGS) entry which is preliminary data.</text>
</comment>
<organism evidence="2 3">
    <name type="scientific">Hapsidospora chrysogenum (strain ATCC 11550 / CBS 779.69 / DSM 880 / IAM 14645 / JCM 23072 / IMI 49137)</name>
    <name type="common">Acremonium chrysogenum</name>
    <dbReference type="NCBI Taxonomy" id="857340"/>
    <lineage>
        <taxon>Eukaryota</taxon>
        <taxon>Fungi</taxon>
        <taxon>Dikarya</taxon>
        <taxon>Ascomycota</taxon>
        <taxon>Pezizomycotina</taxon>
        <taxon>Sordariomycetes</taxon>
        <taxon>Hypocreomycetidae</taxon>
        <taxon>Hypocreales</taxon>
        <taxon>Bionectriaceae</taxon>
        <taxon>Hapsidospora</taxon>
    </lineage>
</organism>
<dbReference type="STRING" id="857340.A0A086TBM5"/>
<feature type="region of interest" description="Disordered" evidence="1">
    <location>
        <begin position="399"/>
        <end position="420"/>
    </location>
</feature>
<keyword evidence="3" id="KW-1185">Reference proteome</keyword>
<evidence type="ECO:0000313" key="2">
    <source>
        <dbReference type="EMBL" id="KFH46757.1"/>
    </source>
</evidence>
<feature type="compositionally biased region" description="Basic and acidic residues" evidence="1">
    <location>
        <begin position="406"/>
        <end position="420"/>
    </location>
</feature>
<protein>
    <submittedName>
        <fullName evidence="2">Uncharacterized protein</fullName>
    </submittedName>
</protein>
<gene>
    <name evidence="2" type="ORF">ACRE_024370</name>
</gene>
<reference evidence="3" key="1">
    <citation type="journal article" date="2014" name="Genome Announc.">
        <title>Genome sequence and annotation of Acremonium chrysogenum, producer of the beta-lactam antibiotic cephalosporin C.</title>
        <authorList>
            <person name="Terfehr D."/>
            <person name="Dahlmann T.A."/>
            <person name="Specht T."/>
            <person name="Zadra I."/>
            <person name="Kuernsteiner H."/>
            <person name="Kueck U."/>
        </authorList>
    </citation>
    <scope>NUCLEOTIDE SEQUENCE [LARGE SCALE GENOMIC DNA]</scope>
    <source>
        <strain evidence="3">ATCC 11550 / CBS 779.69 / DSM 880 / IAM 14645 / JCM 23072 / IMI 49137</strain>
    </source>
</reference>
<dbReference type="Proteomes" id="UP000029964">
    <property type="component" value="Unassembled WGS sequence"/>
</dbReference>
<evidence type="ECO:0000256" key="1">
    <source>
        <dbReference type="SAM" id="MobiDB-lite"/>
    </source>
</evidence>
<dbReference type="AlphaFoldDB" id="A0A086TBM5"/>
<feature type="compositionally biased region" description="Polar residues" evidence="1">
    <location>
        <begin position="172"/>
        <end position="191"/>
    </location>
</feature>
<feature type="compositionally biased region" description="Polar residues" evidence="1">
    <location>
        <begin position="56"/>
        <end position="93"/>
    </location>
</feature>
<dbReference type="HOGENOM" id="CLU_653747_0_0_1"/>
<feature type="region of interest" description="Disordered" evidence="1">
    <location>
        <begin position="52"/>
        <end position="191"/>
    </location>
</feature>
<name>A0A086TBM5_HAPC1</name>
<feature type="compositionally biased region" description="Gly residues" evidence="1">
    <location>
        <begin position="95"/>
        <end position="105"/>
    </location>
</feature>
<evidence type="ECO:0000313" key="3">
    <source>
        <dbReference type="Proteomes" id="UP000029964"/>
    </source>
</evidence>